<proteinExistence type="predicted"/>
<dbReference type="Proteomes" id="UP001356427">
    <property type="component" value="Unassembled WGS sequence"/>
</dbReference>
<dbReference type="GO" id="GO:0005634">
    <property type="term" value="C:nucleus"/>
    <property type="evidence" value="ECO:0007669"/>
    <property type="project" value="TreeGrafter"/>
</dbReference>
<evidence type="ECO:0000256" key="1">
    <source>
        <dbReference type="ARBA" id="ARBA00023054"/>
    </source>
</evidence>
<protein>
    <submittedName>
        <fullName evidence="3">Uncharacterized protein</fullName>
    </submittedName>
</protein>
<dbReference type="EMBL" id="JAGTTL010000008">
    <property type="protein sequence ID" value="KAK6319242.1"/>
    <property type="molecule type" value="Genomic_DNA"/>
</dbReference>
<feature type="region of interest" description="Disordered" evidence="2">
    <location>
        <begin position="86"/>
        <end position="108"/>
    </location>
</feature>
<organism evidence="3 4">
    <name type="scientific">Coregonus suidteri</name>
    <dbReference type="NCBI Taxonomy" id="861788"/>
    <lineage>
        <taxon>Eukaryota</taxon>
        <taxon>Metazoa</taxon>
        <taxon>Chordata</taxon>
        <taxon>Craniata</taxon>
        <taxon>Vertebrata</taxon>
        <taxon>Euteleostomi</taxon>
        <taxon>Actinopterygii</taxon>
        <taxon>Neopterygii</taxon>
        <taxon>Teleostei</taxon>
        <taxon>Protacanthopterygii</taxon>
        <taxon>Salmoniformes</taxon>
        <taxon>Salmonidae</taxon>
        <taxon>Coregoninae</taxon>
        <taxon>Coregonus</taxon>
    </lineage>
</organism>
<gene>
    <name evidence="3" type="ORF">J4Q44_G00104530</name>
</gene>
<keyword evidence="4" id="KW-1185">Reference proteome</keyword>
<dbReference type="PANTHER" id="PTHR15885">
    <property type="entry name" value="COILED-COIL DOMAIN-CONTAINING PROTEIN 174"/>
    <property type="match status" value="1"/>
</dbReference>
<dbReference type="AlphaFoldDB" id="A0AAN8M569"/>
<dbReference type="InterPro" id="IPR025066">
    <property type="entry name" value="CCDC174-like"/>
</dbReference>
<evidence type="ECO:0000256" key="2">
    <source>
        <dbReference type="SAM" id="MobiDB-lite"/>
    </source>
</evidence>
<comment type="caution">
    <text evidence="3">The sequence shown here is derived from an EMBL/GenBank/DDBJ whole genome shotgun (WGS) entry which is preliminary data.</text>
</comment>
<evidence type="ECO:0000313" key="4">
    <source>
        <dbReference type="Proteomes" id="UP001356427"/>
    </source>
</evidence>
<accession>A0AAN8M569</accession>
<name>A0AAN8M569_9TELE</name>
<evidence type="ECO:0000313" key="3">
    <source>
        <dbReference type="EMBL" id="KAK6319242.1"/>
    </source>
</evidence>
<sequence>MDKKKKQFAVTASSLVELKAELYRRQEQFQHEKLVQDAGTSAKYPQIKVCIELCTARPQKDVEQVAEEENNLDKVKRKLEEKAKLYEQMTKGDFPDEETDGIFHPEDY</sequence>
<reference evidence="3 4" key="1">
    <citation type="submission" date="2021-04" db="EMBL/GenBank/DDBJ databases">
        <authorList>
            <person name="De Guttry C."/>
            <person name="Zahm M."/>
            <person name="Klopp C."/>
            <person name="Cabau C."/>
            <person name="Louis A."/>
            <person name="Berthelot C."/>
            <person name="Parey E."/>
            <person name="Roest Crollius H."/>
            <person name="Montfort J."/>
            <person name="Robinson-Rechavi M."/>
            <person name="Bucao C."/>
            <person name="Bouchez O."/>
            <person name="Gislard M."/>
            <person name="Lluch J."/>
            <person name="Milhes M."/>
            <person name="Lampietro C."/>
            <person name="Lopez Roques C."/>
            <person name="Donnadieu C."/>
            <person name="Braasch I."/>
            <person name="Desvignes T."/>
            <person name="Postlethwait J."/>
            <person name="Bobe J."/>
            <person name="Wedekind C."/>
            <person name="Guiguen Y."/>
        </authorList>
    </citation>
    <scope>NUCLEOTIDE SEQUENCE [LARGE SCALE GENOMIC DNA]</scope>
    <source>
        <strain evidence="3">Cs_M1</strain>
        <tissue evidence="3">Blood</tissue>
    </source>
</reference>
<keyword evidence="1" id="KW-0175">Coiled coil</keyword>
<dbReference type="PANTHER" id="PTHR15885:SF1">
    <property type="entry name" value="COILED-COIL DOMAIN-CONTAINING PROTEIN 174"/>
    <property type="match status" value="1"/>
</dbReference>